<reference evidence="1" key="1">
    <citation type="submission" date="2016-02" db="EMBL/GenBank/DDBJ databases">
        <title>WGS assembly of Manihot esculenta.</title>
        <authorList>
            <person name="Bredeson J.V."/>
            <person name="Prochnik S.E."/>
            <person name="Lyons J.B."/>
            <person name="Schmutz J."/>
            <person name="Grimwood J."/>
            <person name="Vrebalov J."/>
            <person name="Bart R.S."/>
            <person name="Amuge T."/>
            <person name="Ferguson M.E."/>
            <person name="Green R."/>
            <person name="Putnam N."/>
            <person name="Stites J."/>
            <person name="Rounsley S."/>
            <person name="Rokhsar D.S."/>
        </authorList>
    </citation>
    <scope>NUCLEOTIDE SEQUENCE [LARGE SCALE GENOMIC DNA]</scope>
    <source>
        <tissue evidence="1">Leaf</tissue>
    </source>
</reference>
<protein>
    <submittedName>
        <fullName evidence="1">Uncharacterized protein</fullName>
    </submittedName>
</protein>
<sequence length="33" mass="3664">MSLIVPLCLEQKRPSVLTKLLLSNFTPIAQPRG</sequence>
<dbReference type="AlphaFoldDB" id="A0A2C9UJJ2"/>
<name>A0A2C9UJJ2_MANES</name>
<proteinExistence type="predicted"/>
<accession>A0A2C9UJJ2</accession>
<dbReference type="EMBL" id="CM004400">
    <property type="protein sequence ID" value="OAY30545.1"/>
    <property type="molecule type" value="Genomic_DNA"/>
</dbReference>
<gene>
    <name evidence="1" type="ORF">MANES_14G039300</name>
</gene>
<evidence type="ECO:0000313" key="1">
    <source>
        <dbReference type="EMBL" id="OAY30545.1"/>
    </source>
</evidence>
<organism evidence="1">
    <name type="scientific">Manihot esculenta</name>
    <name type="common">Cassava</name>
    <name type="synonym">Jatropha manihot</name>
    <dbReference type="NCBI Taxonomy" id="3983"/>
    <lineage>
        <taxon>Eukaryota</taxon>
        <taxon>Viridiplantae</taxon>
        <taxon>Streptophyta</taxon>
        <taxon>Embryophyta</taxon>
        <taxon>Tracheophyta</taxon>
        <taxon>Spermatophyta</taxon>
        <taxon>Magnoliopsida</taxon>
        <taxon>eudicotyledons</taxon>
        <taxon>Gunneridae</taxon>
        <taxon>Pentapetalae</taxon>
        <taxon>rosids</taxon>
        <taxon>fabids</taxon>
        <taxon>Malpighiales</taxon>
        <taxon>Euphorbiaceae</taxon>
        <taxon>Crotonoideae</taxon>
        <taxon>Manihoteae</taxon>
        <taxon>Manihot</taxon>
    </lineage>
</organism>